<evidence type="ECO:0000256" key="1">
    <source>
        <dbReference type="ARBA" id="ARBA00000971"/>
    </source>
</evidence>
<comment type="similarity">
    <text evidence="2 6">Belongs to the FKBP-type PPIase family.</text>
</comment>
<sequence>MKKIFLLFITIITISCSNDEPPIEKIDYDAINETEIQEYLTKNNLEAEKSDSGLYYIINNEGTGNSPSFNSNVTVNYKGYLLNEEIFGEDDEVSFNLSQLIPGFSEGVQYIKEGGDITLIIPSKLAYKDVEKGSIPAGSVIIFEVTLLSIN</sequence>
<dbReference type="PROSITE" id="PS51257">
    <property type="entry name" value="PROKAR_LIPOPROTEIN"/>
    <property type="match status" value="1"/>
</dbReference>
<organism evidence="9 10">
    <name type="scientific">Tenacibaculum discolor</name>
    <dbReference type="NCBI Taxonomy" id="361581"/>
    <lineage>
        <taxon>Bacteria</taxon>
        <taxon>Pseudomonadati</taxon>
        <taxon>Bacteroidota</taxon>
        <taxon>Flavobacteriia</taxon>
        <taxon>Flavobacteriales</taxon>
        <taxon>Flavobacteriaceae</taxon>
        <taxon>Tenacibaculum</taxon>
    </lineage>
</organism>
<reference evidence="9 10" key="1">
    <citation type="journal article" date="2016" name="Nat. Commun.">
        <title>Microbial interactions lead to rapid micro-scale successions on model marine particles.</title>
        <authorList>
            <person name="Datta M.S."/>
            <person name="Sliwerska E."/>
            <person name="Gore J."/>
            <person name="Polz M.F."/>
            <person name="Cordero O.X."/>
        </authorList>
    </citation>
    <scope>NUCLEOTIDE SEQUENCE [LARGE SCALE GENOMIC DNA]</scope>
    <source>
        <strain evidence="9 10">4G03</strain>
    </source>
</reference>
<evidence type="ECO:0000313" key="9">
    <source>
        <dbReference type="EMBL" id="PHN97148.1"/>
    </source>
</evidence>
<dbReference type="Proteomes" id="UP001242342">
    <property type="component" value="Unassembled WGS sequence"/>
</dbReference>
<dbReference type="PROSITE" id="PS50059">
    <property type="entry name" value="FKBP_PPIASE"/>
    <property type="match status" value="1"/>
</dbReference>
<accession>A0A2G1BT20</accession>
<evidence type="ECO:0000313" key="10">
    <source>
        <dbReference type="Proteomes" id="UP000222163"/>
    </source>
</evidence>
<keyword evidence="11" id="KW-1185">Reference proteome</keyword>
<dbReference type="InterPro" id="IPR001179">
    <property type="entry name" value="PPIase_FKBP_dom"/>
</dbReference>
<evidence type="ECO:0000256" key="3">
    <source>
        <dbReference type="ARBA" id="ARBA00023110"/>
    </source>
</evidence>
<dbReference type="PANTHER" id="PTHR43811:SF19">
    <property type="entry name" value="39 KDA FK506-BINDING NUCLEAR PROTEIN"/>
    <property type="match status" value="1"/>
</dbReference>
<dbReference type="EMBL" id="JAUYVU010000011">
    <property type="protein sequence ID" value="MDP2542471.1"/>
    <property type="molecule type" value="Genomic_DNA"/>
</dbReference>
<evidence type="ECO:0000313" key="8">
    <source>
        <dbReference type="EMBL" id="MDP2542471.1"/>
    </source>
</evidence>
<evidence type="ECO:0000256" key="6">
    <source>
        <dbReference type="RuleBase" id="RU003915"/>
    </source>
</evidence>
<comment type="caution">
    <text evidence="9">The sequence shown here is derived from an EMBL/GenBank/DDBJ whole genome shotgun (WGS) entry which is preliminary data.</text>
</comment>
<protein>
    <recommendedName>
        <fullName evidence="6">Peptidyl-prolyl cis-trans isomerase</fullName>
        <ecNumber evidence="6">5.2.1.8</ecNumber>
    </recommendedName>
</protein>
<reference evidence="9" key="2">
    <citation type="submission" date="2017-10" db="EMBL/GenBank/DDBJ databases">
        <authorList>
            <person name="Enke T.N."/>
            <person name="Cordero O.X."/>
        </authorList>
    </citation>
    <scope>NUCLEOTIDE SEQUENCE</scope>
    <source>
        <strain evidence="9">4G03</strain>
    </source>
</reference>
<dbReference type="GO" id="GO:0003755">
    <property type="term" value="F:peptidyl-prolyl cis-trans isomerase activity"/>
    <property type="evidence" value="ECO:0007669"/>
    <property type="project" value="UniProtKB-UniRule"/>
</dbReference>
<evidence type="ECO:0000256" key="5">
    <source>
        <dbReference type="PROSITE-ProRule" id="PRU00277"/>
    </source>
</evidence>
<evidence type="ECO:0000256" key="2">
    <source>
        <dbReference type="ARBA" id="ARBA00006577"/>
    </source>
</evidence>
<feature type="domain" description="PPIase FKBP-type" evidence="7">
    <location>
        <begin position="70"/>
        <end position="151"/>
    </location>
</feature>
<dbReference type="Pfam" id="PF00254">
    <property type="entry name" value="FKBP_C"/>
    <property type="match status" value="1"/>
</dbReference>
<comment type="catalytic activity">
    <reaction evidence="1 5 6">
        <text>[protein]-peptidylproline (omega=180) = [protein]-peptidylproline (omega=0)</text>
        <dbReference type="Rhea" id="RHEA:16237"/>
        <dbReference type="Rhea" id="RHEA-COMP:10747"/>
        <dbReference type="Rhea" id="RHEA-COMP:10748"/>
        <dbReference type="ChEBI" id="CHEBI:83833"/>
        <dbReference type="ChEBI" id="CHEBI:83834"/>
        <dbReference type="EC" id="5.2.1.8"/>
    </reaction>
</comment>
<dbReference type="InterPro" id="IPR046357">
    <property type="entry name" value="PPIase_dom_sf"/>
</dbReference>
<evidence type="ECO:0000313" key="11">
    <source>
        <dbReference type="Proteomes" id="UP001242342"/>
    </source>
</evidence>
<dbReference type="PANTHER" id="PTHR43811">
    <property type="entry name" value="FKBP-TYPE PEPTIDYL-PROLYL CIS-TRANS ISOMERASE FKPA"/>
    <property type="match status" value="1"/>
</dbReference>
<evidence type="ECO:0000259" key="7">
    <source>
        <dbReference type="PROSITE" id="PS50059"/>
    </source>
</evidence>
<keyword evidence="4 5" id="KW-0413">Isomerase</keyword>
<gene>
    <name evidence="9" type="ORF">CSC81_12120</name>
    <name evidence="8" type="ORF">Q8W23_13400</name>
</gene>
<dbReference type="AlphaFoldDB" id="A0A2G1BT20"/>
<keyword evidence="3 5" id="KW-0697">Rotamase</keyword>
<dbReference type="SUPFAM" id="SSF54534">
    <property type="entry name" value="FKBP-like"/>
    <property type="match status" value="1"/>
</dbReference>
<reference evidence="8 11" key="3">
    <citation type="submission" date="2023-07" db="EMBL/GenBank/DDBJ databases">
        <title>Genome content predicts the carbon catabolic preferences of heterotrophic bacteria.</title>
        <authorList>
            <person name="Gralka M."/>
        </authorList>
    </citation>
    <scope>NUCLEOTIDE SEQUENCE [LARGE SCALE GENOMIC DNA]</scope>
    <source>
        <strain evidence="8 11">4G03</strain>
    </source>
</reference>
<dbReference type="EMBL" id="PDUU01000009">
    <property type="protein sequence ID" value="PHN97148.1"/>
    <property type="molecule type" value="Genomic_DNA"/>
</dbReference>
<proteinExistence type="inferred from homology"/>
<dbReference type="EC" id="5.2.1.8" evidence="6"/>
<dbReference type="RefSeq" id="WP_099216004.1">
    <property type="nucleotide sequence ID" value="NZ_JAUYVU010000011.1"/>
</dbReference>
<dbReference type="Proteomes" id="UP000222163">
    <property type="component" value="Unassembled WGS sequence"/>
</dbReference>
<evidence type="ECO:0000256" key="4">
    <source>
        <dbReference type="ARBA" id="ARBA00023235"/>
    </source>
</evidence>
<name>A0A2G1BT20_9FLAO</name>
<dbReference type="Gene3D" id="3.10.50.40">
    <property type="match status" value="1"/>
</dbReference>